<dbReference type="SUPFAM" id="SSF50630">
    <property type="entry name" value="Acid proteases"/>
    <property type="match status" value="1"/>
</dbReference>
<keyword evidence="9" id="KW-1185">Reference proteome</keyword>
<dbReference type="Pfam" id="PF00026">
    <property type="entry name" value="Asp"/>
    <property type="match status" value="1"/>
</dbReference>
<feature type="active site" evidence="3">
    <location>
        <position position="317"/>
    </location>
</feature>
<evidence type="ECO:0000313" key="8">
    <source>
        <dbReference type="EMBL" id="SCV74734.1"/>
    </source>
</evidence>
<dbReference type="OrthoDB" id="771136at2759"/>
<dbReference type="InterPro" id="IPR034164">
    <property type="entry name" value="Pepsin-like_dom"/>
</dbReference>
<dbReference type="PANTHER" id="PTHR47966">
    <property type="entry name" value="BETA-SITE APP-CLEAVING ENZYME, ISOFORM A-RELATED"/>
    <property type="match status" value="1"/>
</dbReference>
<feature type="domain" description="Peptidase A1" evidence="7">
    <location>
        <begin position="101"/>
        <end position="429"/>
    </location>
</feature>
<dbReference type="PRINTS" id="PR00792">
    <property type="entry name" value="PEPSIN"/>
</dbReference>
<evidence type="ECO:0000256" key="2">
    <source>
        <dbReference type="ARBA" id="ARBA00022750"/>
    </source>
</evidence>
<protein>
    <submittedName>
        <fullName evidence="8">BQ2448_7763 protein</fullName>
    </submittedName>
</protein>
<evidence type="ECO:0000256" key="1">
    <source>
        <dbReference type="ARBA" id="ARBA00007447"/>
    </source>
</evidence>
<evidence type="ECO:0000256" key="4">
    <source>
        <dbReference type="RuleBase" id="RU000454"/>
    </source>
</evidence>
<evidence type="ECO:0000256" key="3">
    <source>
        <dbReference type="PIRSR" id="PIRSR601461-1"/>
    </source>
</evidence>
<dbReference type="GO" id="GO:0004190">
    <property type="term" value="F:aspartic-type endopeptidase activity"/>
    <property type="evidence" value="ECO:0007669"/>
    <property type="project" value="UniProtKB-KW"/>
</dbReference>
<dbReference type="AlphaFoldDB" id="A0A238FSA2"/>
<dbReference type="EMBL" id="FMSP01000023">
    <property type="protein sequence ID" value="SCV74734.1"/>
    <property type="molecule type" value="Genomic_DNA"/>
</dbReference>
<comment type="similarity">
    <text evidence="1 4">Belongs to the peptidase A1 family.</text>
</comment>
<keyword evidence="2 4" id="KW-0064">Aspartyl protease</keyword>
<dbReference type="Gene3D" id="2.40.70.10">
    <property type="entry name" value="Acid Proteases"/>
    <property type="match status" value="2"/>
</dbReference>
<feature type="region of interest" description="Disordered" evidence="5">
    <location>
        <begin position="446"/>
        <end position="492"/>
    </location>
</feature>
<dbReference type="PANTHER" id="PTHR47966:SF6">
    <property type="entry name" value="PEPTIDASE A1 DOMAIN-CONTAINING PROTEIN"/>
    <property type="match status" value="1"/>
</dbReference>
<dbReference type="InterPro" id="IPR001969">
    <property type="entry name" value="Aspartic_peptidase_AS"/>
</dbReference>
<name>A0A238FSA2_9BASI</name>
<feature type="signal peptide" evidence="6">
    <location>
        <begin position="1"/>
        <end position="21"/>
    </location>
</feature>
<feature type="chain" id="PRO_5012827996" evidence="6">
    <location>
        <begin position="22"/>
        <end position="513"/>
    </location>
</feature>
<accession>A0A238FSA2</accession>
<dbReference type="PROSITE" id="PS00141">
    <property type="entry name" value="ASP_PROTEASE"/>
    <property type="match status" value="2"/>
</dbReference>
<keyword evidence="4" id="KW-0378">Hydrolase</keyword>
<evidence type="ECO:0000256" key="6">
    <source>
        <dbReference type="SAM" id="SignalP"/>
    </source>
</evidence>
<evidence type="ECO:0000259" key="7">
    <source>
        <dbReference type="PROSITE" id="PS51767"/>
    </source>
</evidence>
<dbReference type="InterPro" id="IPR001461">
    <property type="entry name" value="Aspartic_peptidase_A1"/>
</dbReference>
<organism evidence="8 9">
    <name type="scientific">Microbotryum intermedium</name>
    <dbReference type="NCBI Taxonomy" id="269621"/>
    <lineage>
        <taxon>Eukaryota</taxon>
        <taxon>Fungi</taxon>
        <taxon>Dikarya</taxon>
        <taxon>Basidiomycota</taxon>
        <taxon>Pucciniomycotina</taxon>
        <taxon>Microbotryomycetes</taxon>
        <taxon>Microbotryales</taxon>
        <taxon>Microbotryaceae</taxon>
        <taxon>Microbotryum</taxon>
    </lineage>
</organism>
<proteinExistence type="inferred from homology"/>
<keyword evidence="4" id="KW-0645">Protease</keyword>
<dbReference type="GO" id="GO:0006508">
    <property type="term" value="P:proteolysis"/>
    <property type="evidence" value="ECO:0007669"/>
    <property type="project" value="UniProtKB-KW"/>
</dbReference>
<evidence type="ECO:0000313" key="9">
    <source>
        <dbReference type="Proteomes" id="UP000198372"/>
    </source>
</evidence>
<dbReference type="CDD" id="cd05471">
    <property type="entry name" value="pepsin_like"/>
    <property type="match status" value="1"/>
</dbReference>
<sequence length="513" mass="51564">MSQWSSIVNLALVGLVGQAVATPTPSLNDGAGKISTSLPLHRRVSRRSNGLSDLDTRIAQLQATKAKYGVALDEEDTEATRRLSKRASSSQVSLAGNDESYYASISLGTPPFTYEVALDTGSADLVMVTSDANKQACASECTITSQLYPATNGSSSAKSLGQPVDIVYGTGSANGVLVSDTMTMGGFTAQQNIAACDNVTGLTTSPDQSGLMGLAFQTLSASGSMPFLQGLYTAGQLSQPLFALAGAELGPQDVPSFDAVVPGGFMDIGSTNSSLYMGSINYVGLTSGKGLYWQIPLDAMTVQGTNLGITASAVVIDSGTNSIAVPQSIASAIYATISGSQAIPNSGGLYAYPCATSVTLTITFGGVQYSMLSKNFNTGTATKSGTYCVGAVSSLGTSQSAKDTFIVGTPFLMSLYQVYRFEPAAVGFALITTSSVLTSGGIPESNGTSASGASSSGSQTSPRATATGSAAVSSSSSASGSTGSSGSSSTARGSALGAILSLAMTAGAFAALA</sequence>
<reference evidence="9" key="1">
    <citation type="submission" date="2016-09" db="EMBL/GenBank/DDBJ databases">
        <authorList>
            <person name="Jeantristanb JTB J.-T."/>
            <person name="Ricardo R."/>
        </authorList>
    </citation>
    <scope>NUCLEOTIDE SEQUENCE [LARGE SCALE GENOMIC DNA]</scope>
</reference>
<dbReference type="Proteomes" id="UP000198372">
    <property type="component" value="Unassembled WGS sequence"/>
</dbReference>
<evidence type="ECO:0000256" key="5">
    <source>
        <dbReference type="SAM" id="MobiDB-lite"/>
    </source>
</evidence>
<dbReference type="InterPro" id="IPR033121">
    <property type="entry name" value="PEPTIDASE_A1"/>
</dbReference>
<dbReference type="InterPro" id="IPR021109">
    <property type="entry name" value="Peptidase_aspartic_dom_sf"/>
</dbReference>
<feature type="active site" evidence="3">
    <location>
        <position position="119"/>
    </location>
</feature>
<dbReference type="PROSITE" id="PS51767">
    <property type="entry name" value="PEPTIDASE_A1"/>
    <property type="match status" value="1"/>
</dbReference>
<gene>
    <name evidence="8" type="ORF">BQ2448_7763</name>
</gene>
<keyword evidence="6" id="KW-0732">Signal</keyword>